<dbReference type="Proteomes" id="UP000199203">
    <property type="component" value="Unassembled WGS sequence"/>
</dbReference>
<evidence type="ECO:0000313" key="2">
    <source>
        <dbReference type="Proteomes" id="UP000199203"/>
    </source>
</evidence>
<dbReference type="STRING" id="454006.SAMN05421825_0332"/>
<gene>
    <name evidence="1" type="ORF">SAMN05421825_0332</name>
</gene>
<organism evidence="1 2">
    <name type="scientific">Epilithonimonas hungarica</name>
    <dbReference type="NCBI Taxonomy" id="454006"/>
    <lineage>
        <taxon>Bacteria</taxon>
        <taxon>Pseudomonadati</taxon>
        <taxon>Bacteroidota</taxon>
        <taxon>Flavobacteriia</taxon>
        <taxon>Flavobacteriales</taxon>
        <taxon>Weeksellaceae</taxon>
        <taxon>Chryseobacterium group</taxon>
        <taxon>Epilithonimonas</taxon>
    </lineage>
</organism>
<dbReference type="RefSeq" id="WP_089870847.1">
    <property type="nucleotide sequence ID" value="NZ_FNBH01000001.1"/>
</dbReference>
<dbReference type="OrthoDB" id="47198at2"/>
<keyword evidence="2" id="KW-1185">Reference proteome</keyword>
<reference evidence="2" key="1">
    <citation type="submission" date="2016-10" db="EMBL/GenBank/DDBJ databases">
        <authorList>
            <person name="Varghese N."/>
            <person name="Submissions S."/>
        </authorList>
    </citation>
    <scope>NUCLEOTIDE SEQUENCE [LARGE SCALE GENOMIC DNA]</scope>
    <source>
        <strain evidence="2">DSM 19684</strain>
    </source>
</reference>
<proteinExistence type="predicted"/>
<evidence type="ECO:0000313" key="1">
    <source>
        <dbReference type="EMBL" id="SDE83160.1"/>
    </source>
</evidence>
<accession>A0A1G7G4X9</accession>
<protein>
    <submittedName>
        <fullName evidence="1">Uncharacterized protein</fullName>
    </submittedName>
</protein>
<sequence length="68" mass="7852">MKKYYVNKKAQNNDDHEVHNQDCIFLPSIENRKYLGEFSSCKDAVKEAKKDYSQSNGCKTCSNECHTS</sequence>
<dbReference type="EMBL" id="FNBH01000001">
    <property type="protein sequence ID" value="SDE83160.1"/>
    <property type="molecule type" value="Genomic_DNA"/>
</dbReference>
<dbReference type="AlphaFoldDB" id="A0A1G7G4X9"/>
<name>A0A1G7G4X9_9FLAO</name>